<sequence>MGSKQQRSAGLGASQHLEKFMEDSTSTTSHSDNGVEGDGQIRLPLDDLLQESGISTDPPEPFVSQMGDHSTMRHSTLQHASGPRKGKLKRPSSRGPAQDPSKRAKGPGRTLGRVQARPDAYELEASPDKPILEPIRRLQGHTDFSPIRAQRRAQETAQEHPGGTRSRAKPTRLQATNDETTSQPAQSSAQHSPQGSQTHEGLFVSPEPEQTESDQIRSQRPSVSESPGPGGDQDADKIHVEVPGDHNTAQVEHIEQAERTQDRIEPPVEAGAERAARSKRGKLFPVLSNARIQKVRQSEMWDRSKEDNIEEEAQETPIPKPLPSRKIQKQRALDRTKHIQTRPARGSEIAPEAPVDGPEPSVLDASEMPEHQASDGRLLGQMATIKILVRATRKVGISIKDGVEDIHNPVALRDPQVRNILELCRRASRKFTQLVNDPESSQTSDPPEELELVVRETHKLCGNDRNNMPNFEDPDTSSNIYAHLIPRLIRLLRRMSECYVAIDEGKVAAEISVTSDHLENLIGLIDLIVEMGAAARKYVRPDSSFAIVNSVKLGLLKPLKSVKAIFQGHLRRVDEEQQRARRRALDEEAEARRQVDEEEEEAQKARVKALRGEWERLHGERWGAEGYVLPKSKQNHLRVPKPTPEVDPNGEEFERVVGLFGHRVGPLPALVDEARRQAWTEEEVMALCYGLRAYQGPRVFQNIFRQFCGRKGVLNKYNVTQIVTVAADIKEDETRSQLERQGFVEDWVKAIPVWTNPHTLLGKENVDGGEGEV</sequence>
<protein>
    <submittedName>
        <fullName evidence="3">Uncharacterized protein</fullName>
    </submittedName>
</protein>
<feature type="compositionally biased region" description="Polar residues" evidence="2">
    <location>
        <begin position="216"/>
        <end position="225"/>
    </location>
</feature>
<feature type="compositionally biased region" description="Polar residues" evidence="2">
    <location>
        <begin position="23"/>
        <end position="32"/>
    </location>
</feature>
<feature type="compositionally biased region" description="Basic and acidic residues" evidence="2">
    <location>
        <begin position="126"/>
        <end position="136"/>
    </location>
</feature>
<feature type="compositionally biased region" description="Basic and acidic residues" evidence="2">
    <location>
        <begin position="252"/>
        <end position="276"/>
    </location>
</feature>
<dbReference type="Proteomes" id="UP001296104">
    <property type="component" value="Unassembled WGS sequence"/>
</dbReference>
<keyword evidence="4" id="KW-1185">Reference proteome</keyword>
<evidence type="ECO:0000313" key="4">
    <source>
        <dbReference type="Proteomes" id="UP001296104"/>
    </source>
</evidence>
<proteinExistence type="predicted"/>
<feature type="compositionally biased region" description="Basic and acidic residues" evidence="2">
    <location>
        <begin position="296"/>
        <end position="307"/>
    </location>
</feature>
<organism evidence="3 4">
    <name type="scientific">Lecanosticta acicola</name>
    <dbReference type="NCBI Taxonomy" id="111012"/>
    <lineage>
        <taxon>Eukaryota</taxon>
        <taxon>Fungi</taxon>
        <taxon>Dikarya</taxon>
        <taxon>Ascomycota</taxon>
        <taxon>Pezizomycotina</taxon>
        <taxon>Dothideomycetes</taxon>
        <taxon>Dothideomycetidae</taxon>
        <taxon>Mycosphaerellales</taxon>
        <taxon>Mycosphaerellaceae</taxon>
        <taxon>Lecanosticta</taxon>
    </lineage>
</organism>
<feature type="region of interest" description="Disordered" evidence="2">
    <location>
        <begin position="1"/>
        <end position="361"/>
    </location>
</feature>
<reference evidence="3" key="1">
    <citation type="submission" date="2023-11" db="EMBL/GenBank/DDBJ databases">
        <authorList>
            <person name="Alioto T."/>
            <person name="Alioto T."/>
            <person name="Gomez Garrido J."/>
        </authorList>
    </citation>
    <scope>NUCLEOTIDE SEQUENCE</scope>
</reference>
<feature type="compositionally biased region" description="Basic residues" evidence="2">
    <location>
        <begin position="82"/>
        <end position="92"/>
    </location>
</feature>
<evidence type="ECO:0000313" key="3">
    <source>
        <dbReference type="EMBL" id="CAK4032358.1"/>
    </source>
</evidence>
<feature type="compositionally biased region" description="Low complexity" evidence="2">
    <location>
        <begin position="182"/>
        <end position="197"/>
    </location>
</feature>
<evidence type="ECO:0000256" key="2">
    <source>
        <dbReference type="SAM" id="MobiDB-lite"/>
    </source>
</evidence>
<gene>
    <name evidence="3" type="ORF">LECACI_7A007516</name>
</gene>
<comment type="caution">
    <text evidence="3">The sequence shown here is derived from an EMBL/GenBank/DDBJ whole genome shotgun (WGS) entry which is preliminary data.</text>
</comment>
<accession>A0AAI8Z4N5</accession>
<feature type="compositionally biased region" description="Basic and acidic residues" evidence="2">
    <location>
        <begin position="234"/>
        <end position="244"/>
    </location>
</feature>
<feature type="coiled-coil region" evidence="1">
    <location>
        <begin position="570"/>
        <end position="608"/>
    </location>
</feature>
<keyword evidence="1" id="KW-0175">Coiled coil</keyword>
<name>A0AAI8Z4N5_9PEZI</name>
<dbReference type="EMBL" id="CAVMBE010000062">
    <property type="protein sequence ID" value="CAK4032358.1"/>
    <property type="molecule type" value="Genomic_DNA"/>
</dbReference>
<dbReference type="AlphaFoldDB" id="A0AAI8Z4N5"/>
<evidence type="ECO:0000256" key="1">
    <source>
        <dbReference type="SAM" id="Coils"/>
    </source>
</evidence>